<feature type="domain" description="Metallo-beta-lactamase" evidence="3">
    <location>
        <begin position="7"/>
        <end position="194"/>
    </location>
</feature>
<keyword evidence="1 2" id="KW-0378">Hydrolase</keyword>
<dbReference type="PANTHER" id="PTHR43546:SF3">
    <property type="entry name" value="UPF0173 METAL-DEPENDENT HYDROLASE MJ1163"/>
    <property type="match status" value="1"/>
</dbReference>
<organism evidence="4 5">
    <name type="scientific">Methanobrevibacter olleyae</name>
    <dbReference type="NCBI Taxonomy" id="294671"/>
    <lineage>
        <taxon>Archaea</taxon>
        <taxon>Methanobacteriati</taxon>
        <taxon>Methanobacteriota</taxon>
        <taxon>Methanomada group</taxon>
        <taxon>Methanobacteria</taxon>
        <taxon>Methanobacteriales</taxon>
        <taxon>Methanobacteriaceae</taxon>
        <taxon>Methanobrevibacter</taxon>
    </lineage>
</organism>
<sequence length="233" mass="26213">MKLKWLGHSAFELIRNDGLNILVDPFIQGNPSCPISINELNPDIICITHAHGDHFGDAIEIARNTNALVISNYEISQYLQKSGIRSLGINYGSEISTDHMSIRMLDARHTSSYDFEGDIKYAGNPGSFLFDFKNDIKIFHAGDTGLFSDLKFVVGEIYKPDIALLPIGNLFTMDPKEASIAAKWINPKIVIPMHYNTFPSIKQDGNYFMQLVKNENPNCKTLILKPLETYETK</sequence>
<proteinExistence type="inferred from homology"/>
<dbReference type="EMBL" id="SUTG01000013">
    <property type="protein sequence ID" value="MBE6512293.1"/>
    <property type="molecule type" value="Genomic_DNA"/>
</dbReference>
<dbReference type="SUPFAM" id="SSF56281">
    <property type="entry name" value="Metallo-hydrolase/oxidoreductase"/>
    <property type="match status" value="1"/>
</dbReference>
<protein>
    <recommendedName>
        <fullName evidence="2">UPF0173 metal-dependent hydrolase E7Z75_03955</fullName>
    </recommendedName>
</protein>
<dbReference type="PANTHER" id="PTHR43546">
    <property type="entry name" value="UPF0173 METAL-DEPENDENT HYDROLASE MJ1163-RELATED"/>
    <property type="match status" value="1"/>
</dbReference>
<dbReference type="AlphaFoldDB" id="A0A8T3VMG5"/>
<evidence type="ECO:0000259" key="3">
    <source>
        <dbReference type="SMART" id="SM00849"/>
    </source>
</evidence>
<dbReference type="GO" id="GO:0016787">
    <property type="term" value="F:hydrolase activity"/>
    <property type="evidence" value="ECO:0007669"/>
    <property type="project" value="UniProtKB-UniRule"/>
</dbReference>
<dbReference type="InterPro" id="IPR036866">
    <property type="entry name" value="RibonucZ/Hydroxyglut_hydro"/>
</dbReference>
<dbReference type="NCBIfam" id="NF001911">
    <property type="entry name" value="PRK00685.1"/>
    <property type="match status" value="1"/>
</dbReference>
<reference evidence="4" key="1">
    <citation type="submission" date="2019-04" db="EMBL/GenBank/DDBJ databases">
        <title>Evolution of Biomass-Degrading Anaerobic Consortia Revealed by Metagenomics.</title>
        <authorList>
            <person name="Peng X."/>
        </authorList>
    </citation>
    <scope>NUCLEOTIDE SEQUENCE</scope>
    <source>
        <strain evidence="4">SIG14</strain>
    </source>
</reference>
<dbReference type="Gene3D" id="3.60.15.10">
    <property type="entry name" value="Ribonuclease Z/Hydroxyacylglutathione hydrolase-like"/>
    <property type="match status" value="1"/>
</dbReference>
<dbReference type="HAMAP" id="MF_00457">
    <property type="entry name" value="UPF0173"/>
    <property type="match status" value="1"/>
</dbReference>
<dbReference type="SMART" id="SM00849">
    <property type="entry name" value="Lactamase_B"/>
    <property type="match status" value="1"/>
</dbReference>
<name>A0A8T3VMG5_METOL</name>
<evidence type="ECO:0000256" key="1">
    <source>
        <dbReference type="ARBA" id="ARBA00022801"/>
    </source>
</evidence>
<evidence type="ECO:0000313" key="5">
    <source>
        <dbReference type="Proteomes" id="UP000732619"/>
    </source>
</evidence>
<dbReference type="InterPro" id="IPR050114">
    <property type="entry name" value="UPF0173_UPF0282_UlaG_hydrolase"/>
</dbReference>
<evidence type="ECO:0000256" key="2">
    <source>
        <dbReference type="HAMAP-Rule" id="MF_00457"/>
    </source>
</evidence>
<comment type="caution">
    <text evidence="4">The sequence shown here is derived from an EMBL/GenBank/DDBJ whole genome shotgun (WGS) entry which is preliminary data.</text>
</comment>
<dbReference type="Pfam" id="PF13483">
    <property type="entry name" value="Lactamase_B_3"/>
    <property type="match status" value="1"/>
</dbReference>
<accession>A0A8T3VMG5</accession>
<gene>
    <name evidence="4" type="ORF">E7Z75_03955</name>
</gene>
<dbReference type="InterPro" id="IPR001279">
    <property type="entry name" value="Metallo-B-lactamas"/>
</dbReference>
<dbReference type="InterPro" id="IPR022877">
    <property type="entry name" value="UPF0173"/>
</dbReference>
<comment type="similarity">
    <text evidence="2">Belongs to the UPF0173 family.</text>
</comment>
<evidence type="ECO:0000313" key="4">
    <source>
        <dbReference type="EMBL" id="MBE6512293.1"/>
    </source>
</evidence>
<dbReference type="Proteomes" id="UP000732619">
    <property type="component" value="Unassembled WGS sequence"/>
</dbReference>